<feature type="chain" id="PRO_5046390926" description="Lipoprotein" evidence="2">
    <location>
        <begin position="23"/>
        <end position="430"/>
    </location>
</feature>
<dbReference type="Proteomes" id="UP001529380">
    <property type="component" value="Unassembled WGS sequence"/>
</dbReference>
<evidence type="ECO:0000256" key="2">
    <source>
        <dbReference type="SAM" id="SignalP"/>
    </source>
</evidence>
<feature type="region of interest" description="Disordered" evidence="1">
    <location>
        <begin position="28"/>
        <end position="55"/>
    </location>
</feature>
<reference evidence="3 4" key="2">
    <citation type="submission" date="2023-06" db="EMBL/GenBank/DDBJ databases">
        <title>Identification and characterization of horizontal gene transfer across gut microbiota members of farm animals based on homology search.</title>
        <authorList>
            <person name="Schwarzerova J."/>
            <person name="Nykrynova M."/>
            <person name="Jureckova K."/>
            <person name="Cejkova D."/>
            <person name="Rychlik I."/>
        </authorList>
    </citation>
    <scope>NUCLEOTIDE SEQUENCE [LARGE SCALE GENOMIC DNA]</scope>
    <source>
        <strain evidence="3 4">ET340</strain>
    </source>
</reference>
<keyword evidence="2" id="KW-0732">Signal</keyword>
<keyword evidence="4" id="KW-1185">Reference proteome</keyword>
<reference evidence="4" key="1">
    <citation type="submission" date="2023-06" db="EMBL/GenBank/DDBJ databases">
        <title>Identification and characterization of horizontal gene transfer across gut microbiota members of farm animals based on homology search.</title>
        <authorList>
            <person name="Zeman M."/>
            <person name="Kubasova T."/>
            <person name="Jahodarova E."/>
            <person name="Nykrynova M."/>
            <person name="Rychlik I."/>
        </authorList>
    </citation>
    <scope>NUCLEOTIDE SEQUENCE [LARGE SCALE GENOMIC DNA]</scope>
    <source>
        <strain evidence="4">ET340</strain>
    </source>
</reference>
<evidence type="ECO:0000256" key="1">
    <source>
        <dbReference type="SAM" id="MobiDB-lite"/>
    </source>
</evidence>
<protein>
    <recommendedName>
        <fullName evidence="5">Lipoprotein</fullName>
    </recommendedName>
</protein>
<dbReference type="PROSITE" id="PS51257">
    <property type="entry name" value="PROKAR_LIPOPROTEIN"/>
    <property type="match status" value="1"/>
</dbReference>
<name>A0ABT7UNX9_9FIRM</name>
<gene>
    <name evidence="3" type="ORF">QUW08_04705</name>
</gene>
<accession>A0ABT7UNX9</accession>
<comment type="caution">
    <text evidence="3">The sequence shown here is derived from an EMBL/GenBank/DDBJ whole genome shotgun (WGS) entry which is preliminary data.</text>
</comment>
<feature type="signal peptide" evidence="2">
    <location>
        <begin position="1"/>
        <end position="22"/>
    </location>
</feature>
<evidence type="ECO:0000313" key="4">
    <source>
        <dbReference type="Proteomes" id="UP001529380"/>
    </source>
</evidence>
<organism evidence="3 4">
    <name type="scientific">Allofournierella massiliensis</name>
    <dbReference type="NCBI Taxonomy" id="1650663"/>
    <lineage>
        <taxon>Bacteria</taxon>
        <taxon>Bacillati</taxon>
        <taxon>Bacillota</taxon>
        <taxon>Clostridia</taxon>
        <taxon>Eubacteriales</taxon>
        <taxon>Oscillospiraceae</taxon>
        <taxon>Allofournierella</taxon>
    </lineage>
</organism>
<proteinExistence type="predicted"/>
<sequence length="430" mass="47056">MNGKQKAAALLLGLLLLVGCGAAETDSTESAGYAPASQEQQTEPQRWRPAGSMMPVSGSSVCSTRGDTAWLKGDVQVDGGFLWQTVDLKTGEREVFCAKKGCTHTDRSCDGWLELGNDDYLCPLPDGTLALLYGRGLPGEEEPLTLELRDEAGRVLRSASVEPETLEGVIYSDGVGLYLVHREYSQTENGVITHVLVRISLESESFGQKQEIAHWENDSERFLPGICTGNGVLAAKTAFEQGADGVRIPMGGVLYELAWDRSQPILAQAGERQALWLPHSGQAAAFRYDYDTGMLEQVDLETGEYTLFAQLQPGLLLTEGAVFTDGWLFCNVSGGAQDFTIAVQRGGHPQHSPMQIVLNGRQQSPVVRQALEGGRLLVQMDQNEFLEQYLDDDGKLTEGVTSEFLWGIFTPEQYLNGDTSYIMVESEREM</sequence>
<dbReference type="RefSeq" id="WP_289599345.1">
    <property type="nucleotide sequence ID" value="NZ_JAUDCL010000005.1"/>
</dbReference>
<evidence type="ECO:0008006" key="5">
    <source>
        <dbReference type="Google" id="ProtNLM"/>
    </source>
</evidence>
<dbReference type="EMBL" id="JAUDCL010000005">
    <property type="protein sequence ID" value="MDM8200598.1"/>
    <property type="molecule type" value="Genomic_DNA"/>
</dbReference>
<reference evidence="3 4" key="3">
    <citation type="submission" date="2023-06" db="EMBL/GenBank/DDBJ databases">
        <authorList>
            <person name="Zeman M."/>
            <person name="Kubasova T."/>
            <person name="Jahodarova E."/>
            <person name="Nykrynova M."/>
            <person name="Rychlik I."/>
        </authorList>
    </citation>
    <scope>NUCLEOTIDE SEQUENCE [LARGE SCALE GENOMIC DNA]</scope>
    <source>
        <strain evidence="3 4">ET340</strain>
    </source>
</reference>
<evidence type="ECO:0000313" key="3">
    <source>
        <dbReference type="EMBL" id="MDM8200598.1"/>
    </source>
</evidence>